<dbReference type="Proteomes" id="UP000215127">
    <property type="component" value="Chromosome 3"/>
</dbReference>
<evidence type="ECO:0000313" key="2">
    <source>
        <dbReference type="Proteomes" id="UP000215127"/>
    </source>
</evidence>
<dbReference type="InterPro" id="IPR038883">
    <property type="entry name" value="AN11006-like"/>
</dbReference>
<reference evidence="1 2" key="1">
    <citation type="submission" date="2016-06" db="EMBL/GenBank/DDBJ databases">
        <authorList>
            <person name="Kjaerup R.B."/>
            <person name="Dalgaard T.S."/>
            <person name="Juul-Madsen H.R."/>
        </authorList>
    </citation>
    <scope>NUCLEOTIDE SEQUENCE [LARGE SCALE GENOMIC DNA]</scope>
</reference>
<dbReference type="AlphaFoldDB" id="A0A1X7RPR3"/>
<dbReference type="PANTHER" id="PTHR42085:SF2">
    <property type="entry name" value="F-BOX DOMAIN-CONTAINING PROTEIN"/>
    <property type="match status" value="1"/>
</dbReference>
<keyword evidence="2" id="KW-1185">Reference proteome</keyword>
<protein>
    <recommendedName>
        <fullName evidence="3">F-box domain-containing protein</fullName>
    </recommendedName>
</protein>
<dbReference type="PANTHER" id="PTHR42085">
    <property type="entry name" value="F-BOX DOMAIN-CONTAINING PROTEIN"/>
    <property type="match status" value="1"/>
</dbReference>
<evidence type="ECO:0000313" key="1">
    <source>
        <dbReference type="EMBL" id="SMQ49181.1"/>
    </source>
</evidence>
<accession>A0A1X7RPR3</accession>
<name>A0A1X7RPR3_ZYMT9</name>
<evidence type="ECO:0008006" key="3">
    <source>
        <dbReference type="Google" id="ProtNLM"/>
    </source>
</evidence>
<dbReference type="EMBL" id="LT853694">
    <property type="protein sequence ID" value="SMQ49181.1"/>
    <property type="molecule type" value="Genomic_DNA"/>
</dbReference>
<proteinExistence type="predicted"/>
<organism evidence="1 2">
    <name type="scientific">Zymoseptoria tritici (strain ST99CH_3D7)</name>
    <dbReference type="NCBI Taxonomy" id="1276538"/>
    <lineage>
        <taxon>Eukaryota</taxon>
        <taxon>Fungi</taxon>
        <taxon>Dikarya</taxon>
        <taxon>Ascomycota</taxon>
        <taxon>Pezizomycotina</taxon>
        <taxon>Dothideomycetes</taxon>
        <taxon>Dothideomycetidae</taxon>
        <taxon>Mycosphaerellales</taxon>
        <taxon>Mycosphaerellaceae</taxon>
        <taxon>Zymoseptoria</taxon>
    </lineage>
</organism>
<sequence>MASLIPRSDYGAITYYGNTQAVVLDTFRNGAEQLRNYNAPGLDSNGRPCKTWVRERERRLRAFTRMLERNDYSGRHPAGCQTATSALRPYAGYKKLFGERKYANNYPFIKNSSSFMDLPGEIRNRIYRLHLLVDEPIELLARTSRTNSKGADKAERQARERFTKIRTSRLKFLRLSKTVNKEASDIFYGENEFRFTGQNGWTWLRGFMHVIGDLNTARLRVLTVHVPWQAEPDELSKGMGSYNTIINALEGPKRQGMYTLQDYKDCADILNRAGNLKQLKLVLPANLEVQSVEDLTLDRSKFPDGLDITLTHLALVGWCQLAVNASQLPLTKSESHRVKKGRRFIVKRRNVVNLGNPRAYATAMGWEYERIVIGADGSYNPDPLDHALSDCPWCGSQW</sequence>
<gene>
    <name evidence="1" type="ORF">ZT3D7_G4332</name>
</gene>
<dbReference type="STRING" id="1276538.A0A1X7RPR3"/>